<dbReference type="HAMAP" id="MF_00171">
    <property type="entry name" value="TruA"/>
    <property type="match status" value="1"/>
</dbReference>
<dbReference type="InterPro" id="IPR020103">
    <property type="entry name" value="PsdUridine_synth_cat_dom_sf"/>
</dbReference>
<dbReference type="Pfam" id="PF01416">
    <property type="entry name" value="PseudoU_synth_1"/>
    <property type="match status" value="1"/>
</dbReference>
<feature type="domain" description="Pseudouridine synthase I TruA alpha/beta" evidence="4">
    <location>
        <begin position="138"/>
        <end position="239"/>
    </location>
</feature>
<dbReference type="AlphaFoldDB" id="A0A0F9Q1P3"/>
<gene>
    <name evidence="5" type="ORF">LCGC14_0773910</name>
</gene>
<evidence type="ECO:0000256" key="3">
    <source>
        <dbReference type="ARBA" id="ARBA00023235"/>
    </source>
</evidence>
<protein>
    <recommendedName>
        <fullName evidence="4">Pseudouridine synthase I TruA alpha/beta domain-containing protein</fullName>
    </recommendedName>
</protein>
<organism evidence="5">
    <name type="scientific">marine sediment metagenome</name>
    <dbReference type="NCBI Taxonomy" id="412755"/>
    <lineage>
        <taxon>unclassified sequences</taxon>
        <taxon>metagenomes</taxon>
        <taxon>ecological metagenomes</taxon>
    </lineage>
</organism>
<keyword evidence="3" id="KW-0413">Isomerase</keyword>
<evidence type="ECO:0000259" key="4">
    <source>
        <dbReference type="Pfam" id="PF01416"/>
    </source>
</evidence>
<dbReference type="GO" id="GO:0031119">
    <property type="term" value="P:tRNA pseudouridine synthesis"/>
    <property type="evidence" value="ECO:0007669"/>
    <property type="project" value="TreeGrafter"/>
</dbReference>
<dbReference type="InterPro" id="IPR020095">
    <property type="entry name" value="PsdUridine_synth_TruA_C"/>
</dbReference>
<dbReference type="PIRSF" id="PIRSF001430">
    <property type="entry name" value="tRNA_psdUrid_synth"/>
    <property type="match status" value="1"/>
</dbReference>
<dbReference type="InterPro" id="IPR020097">
    <property type="entry name" value="PsdUridine_synth_TruA_a/b_dom"/>
</dbReference>
<dbReference type="GO" id="GO:0009982">
    <property type="term" value="F:pseudouridine synthase activity"/>
    <property type="evidence" value="ECO:0007669"/>
    <property type="project" value="InterPro"/>
</dbReference>
<dbReference type="PANTHER" id="PTHR11142">
    <property type="entry name" value="PSEUDOURIDYLATE SYNTHASE"/>
    <property type="match status" value="1"/>
</dbReference>
<dbReference type="InterPro" id="IPR001406">
    <property type="entry name" value="PsdUridine_synth_TruA"/>
</dbReference>
<dbReference type="Gene3D" id="3.30.70.660">
    <property type="entry name" value="Pseudouridine synthase I, catalytic domain, C-terminal subdomain"/>
    <property type="match status" value="1"/>
</dbReference>
<comment type="similarity">
    <text evidence="1">Belongs to the tRNA pseudouridine synthase TruA family.</text>
</comment>
<evidence type="ECO:0000313" key="5">
    <source>
        <dbReference type="EMBL" id="KKN36419.1"/>
    </source>
</evidence>
<name>A0A0F9Q1P3_9ZZZZ</name>
<dbReference type="GO" id="GO:0003723">
    <property type="term" value="F:RNA binding"/>
    <property type="evidence" value="ECO:0007669"/>
    <property type="project" value="InterPro"/>
</dbReference>
<keyword evidence="2" id="KW-0819">tRNA processing</keyword>
<sequence length="281" mass="33169">MVYSRYLFKFYYIGNPKYFGSQRQKNLLTIEKCLLNALLTKNYIKEIETSGFEVASRTDRFVSARGAYFSSNIDKKPILMELNSVLPKDIGIWAFAKVPIDFSSRYNADLRHYVYLVSLPLSNMENSTSFNFELMKKACTYLEGRHDFTNFSKKEKENITTVRDMHTAMMSFKNELLIFQFKSKGFLRQQIRRIVKKLLELGKGDIEYDAFLKLFDASKLFSYQPADPRGLILWDITYDNTIEIIEDKKSKERMLLYFFKKKVNFGFQHKLFSMLHQNNLS</sequence>
<dbReference type="SUPFAM" id="SSF55120">
    <property type="entry name" value="Pseudouridine synthase"/>
    <property type="match status" value="1"/>
</dbReference>
<dbReference type="PANTHER" id="PTHR11142:SF0">
    <property type="entry name" value="TRNA PSEUDOURIDINE SYNTHASE-LIKE 1"/>
    <property type="match status" value="1"/>
</dbReference>
<comment type="caution">
    <text evidence="5">The sequence shown here is derived from an EMBL/GenBank/DDBJ whole genome shotgun (WGS) entry which is preliminary data.</text>
</comment>
<reference evidence="5" key="1">
    <citation type="journal article" date="2015" name="Nature">
        <title>Complex archaea that bridge the gap between prokaryotes and eukaryotes.</title>
        <authorList>
            <person name="Spang A."/>
            <person name="Saw J.H."/>
            <person name="Jorgensen S.L."/>
            <person name="Zaremba-Niedzwiedzka K."/>
            <person name="Martijn J."/>
            <person name="Lind A.E."/>
            <person name="van Eijk R."/>
            <person name="Schleper C."/>
            <person name="Guy L."/>
            <person name="Ettema T.J."/>
        </authorList>
    </citation>
    <scope>NUCLEOTIDE SEQUENCE</scope>
</reference>
<dbReference type="Gene3D" id="3.30.70.580">
    <property type="entry name" value="Pseudouridine synthase I, catalytic domain, N-terminal subdomain"/>
    <property type="match status" value="1"/>
</dbReference>
<dbReference type="InterPro" id="IPR020094">
    <property type="entry name" value="TruA/RsuA/RluB/E/F_N"/>
</dbReference>
<dbReference type="EMBL" id="LAZR01001967">
    <property type="protein sequence ID" value="KKN36419.1"/>
    <property type="molecule type" value="Genomic_DNA"/>
</dbReference>
<proteinExistence type="inferred from homology"/>
<accession>A0A0F9Q1P3</accession>
<evidence type="ECO:0000256" key="2">
    <source>
        <dbReference type="ARBA" id="ARBA00022694"/>
    </source>
</evidence>
<evidence type="ECO:0000256" key="1">
    <source>
        <dbReference type="ARBA" id="ARBA00009375"/>
    </source>
</evidence>